<evidence type="ECO:0000256" key="3">
    <source>
        <dbReference type="ARBA" id="ARBA00022576"/>
    </source>
</evidence>
<evidence type="ECO:0000256" key="6">
    <source>
        <dbReference type="RuleBase" id="RU000481"/>
    </source>
</evidence>
<protein>
    <recommendedName>
        <fullName evidence="6">Aminotransferase</fullName>
        <ecNumber evidence="6">2.6.1.-</ecNumber>
    </recommendedName>
</protein>
<dbReference type="GO" id="GO:0030170">
    <property type="term" value="F:pyridoxal phosphate binding"/>
    <property type="evidence" value="ECO:0007669"/>
    <property type="project" value="InterPro"/>
</dbReference>
<dbReference type="InterPro" id="IPR004839">
    <property type="entry name" value="Aminotransferase_I/II_large"/>
</dbReference>
<sequence>MRTTNPQVEQITPFIVMDVLEKANEMQKQGISIIHMEVGEPDFDIPECVAQAAKAAYDKHQTHYTHSLGHPDLRQAIADFYKKEYNVDVDPGCIVVTSGSSPAILLTLMLLCEPESEVIMSNPGYACYRNFTLAAHANPVLVPLRASNGFQYDIEDIKKSITPLTRGIFINSPMNPTGTLLDDSFMKQIATLGVPVISDEIYHGLVYEGRARSILEFTDKAFVLNGFSKRFAMTGLRLGYLIAPKEYIRSLQKLQQNLFICAPSIAQQAGIAALKEAEQDVEKMKAIYNERRVYMISRLKEMGFKIDAEPKGAFYIFCDARRFTKDSYKFAFNILEHAHVGVTPGVDFGTGGEGYIRFSYANSLENIKEGMDRIEAYLNTLQV</sequence>
<dbReference type="GO" id="GO:0008483">
    <property type="term" value="F:transaminase activity"/>
    <property type="evidence" value="ECO:0007669"/>
    <property type="project" value="UniProtKB-KW"/>
</dbReference>
<dbReference type="PANTHER" id="PTHR46383:SF2">
    <property type="entry name" value="AMINOTRANSFERASE"/>
    <property type="match status" value="1"/>
</dbReference>
<dbReference type="GO" id="GO:0006520">
    <property type="term" value="P:amino acid metabolic process"/>
    <property type="evidence" value="ECO:0007669"/>
    <property type="project" value="InterPro"/>
</dbReference>
<dbReference type="InterPro" id="IPR015421">
    <property type="entry name" value="PyrdxlP-dep_Trfase_major"/>
</dbReference>
<gene>
    <name evidence="8" type="ORF">SAMN05444405_12516</name>
</gene>
<name>A0A1M5HAB9_9BACE</name>
<reference evidence="8 9" key="1">
    <citation type="submission" date="2016-11" db="EMBL/GenBank/DDBJ databases">
        <authorList>
            <person name="Jaros S."/>
            <person name="Januszkiewicz K."/>
            <person name="Wedrychowicz H."/>
        </authorList>
    </citation>
    <scope>NUCLEOTIDE SEQUENCE [LARGE SCALE GENOMIC DNA]</scope>
    <source>
        <strain evidence="8 9">DSM 26991</strain>
    </source>
</reference>
<proteinExistence type="inferred from homology"/>
<dbReference type="Proteomes" id="UP000184509">
    <property type="component" value="Unassembled WGS sequence"/>
</dbReference>
<feature type="domain" description="Aminotransferase class I/classII large" evidence="7">
    <location>
        <begin position="33"/>
        <end position="374"/>
    </location>
</feature>
<keyword evidence="9" id="KW-1185">Reference proteome</keyword>
<dbReference type="CDD" id="cd00609">
    <property type="entry name" value="AAT_like"/>
    <property type="match status" value="1"/>
</dbReference>
<dbReference type="PANTHER" id="PTHR46383">
    <property type="entry name" value="ASPARTATE AMINOTRANSFERASE"/>
    <property type="match status" value="1"/>
</dbReference>
<dbReference type="Gene3D" id="3.40.640.10">
    <property type="entry name" value="Type I PLP-dependent aspartate aminotransferase-like (Major domain)"/>
    <property type="match status" value="1"/>
</dbReference>
<evidence type="ECO:0000256" key="5">
    <source>
        <dbReference type="ARBA" id="ARBA00022898"/>
    </source>
</evidence>
<dbReference type="PROSITE" id="PS00105">
    <property type="entry name" value="AA_TRANSFER_CLASS_1"/>
    <property type="match status" value="1"/>
</dbReference>
<dbReference type="RefSeq" id="WP_073404182.1">
    <property type="nucleotide sequence ID" value="NZ_FQTV01000025.1"/>
</dbReference>
<evidence type="ECO:0000256" key="1">
    <source>
        <dbReference type="ARBA" id="ARBA00001933"/>
    </source>
</evidence>
<dbReference type="InterPro" id="IPR004838">
    <property type="entry name" value="NHTrfase_class1_PyrdxlP-BS"/>
</dbReference>
<keyword evidence="4 6" id="KW-0808">Transferase</keyword>
<dbReference type="OrthoDB" id="9802328at2"/>
<dbReference type="InterPro" id="IPR015424">
    <property type="entry name" value="PyrdxlP-dep_Trfase"/>
</dbReference>
<evidence type="ECO:0000313" key="8">
    <source>
        <dbReference type="EMBL" id="SHG12828.1"/>
    </source>
</evidence>
<evidence type="ECO:0000256" key="2">
    <source>
        <dbReference type="ARBA" id="ARBA00007441"/>
    </source>
</evidence>
<keyword evidence="3 6" id="KW-0032">Aminotransferase</keyword>
<keyword evidence="5" id="KW-0663">Pyridoxal phosphate</keyword>
<dbReference type="EMBL" id="FQTV01000025">
    <property type="protein sequence ID" value="SHG12828.1"/>
    <property type="molecule type" value="Genomic_DNA"/>
</dbReference>
<dbReference type="EC" id="2.6.1.-" evidence="6"/>
<evidence type="ECO:0000259" key="7">
    <source>
        <dbReference type="Pfam" id="PF00155"/>
    </source>
</evidence>
<accession>A0A1M5HAB9</accession>
<evidence type="ECO:0000256" key="4">
    <source>
        <dbReference type="ARBA" id="ARBA00022679"/>
    </source>
</evidence>
<organism evidence="8 9">
    <name type="scientific">Bacteroides luti</name>
    <dbReference type="NCBI Taxonomy" id="1297750"/>
    <lineage>
        <taxon>Bacteria</taxon>
        <taxon>Pseudomonadati</taxon>
        <taxon>Bacteroidota</taxon>
        <taxon>Bacteroidia</taxon>
        <taxon>Bacteroidales</taxon>
        <taxon>Bacteroidaceae</taxon>
        <taxon>Bacteroides</taxon>
    </lineage>
</organism>
<dbReference type="Pfam" id="PF00155">
    <property type="entry name" value="Aminotran_1_2"/>
    <property type="match status" value="1"/>
</dbReference>
<dbReference type="AlphaFoldDB" id="A0A1M5HAB9"/>
<evidence type="ECO:0000313" key="9">
    <source>
        <dbReference type="Proteomes" id="UP000184509"/>
    </source>
</evidence>
<dbReference type="InterPro" id="IPR050596">
    <property type="entry name" value="AspAT/PAT-like"/>
</dbReference>
<comment type="cofactor">
    <cofactor evidence="1 6">
        <name>pyridoxal 5'-phosphate</name>
        <dbReference type="ChEBI" id="CHEBI:597326"/>
    </cofactor>
</comment>
<dbReference type="SUPFAM" id="SSF53383">
    <property type="entry name" value="PLP-dependent transferases"/>
    <property type="match status" value="1"/>
</dbReference>
<dbReference type="STRING" id="1297750.SAMN05444405_12516"/>
<comment type="similarity">
    <text evidence="2 6">Belongs to the class-I pyridoxal-phosphate-dependent aminotransferase family.</text>
</comment>